<dbReference type="GO" id="GO:0051603">
    <property type="term" value="P:proteolysis involved in protein catabolic process"/>
    <property type="evidence" value="ECO:0007669"/>
    <property type="project" value="TreeGrafter"/>
</dbReference>
<evidence type="ECO:0000256" key="3">
    <source>
        <dbReference type="ARBA" id="ARBA00022723"/>
    </source>
</evidence>
<dbReference type="InterPro" id="IPR036264">
    <property type="entry name" value="Bact_exopeptidase_dim_dom"/>
</dbReference>
<keyword evidence="5 7" id="KW-0862">Zinc</keyword>
<protein>
    <recommendedName>
        <fullName evidence="9">Peptidase M20 dimerisation domain-containing protein</fullName>
    </recommendedName>
</protein>
<dbReference type="Pfam" id="PF07687">
    <property type="entry name" value="M20_dimer"/>
    <property type="match status" value="1"/>
</dbReference>
<dbReference type="GO" id="GO:0000328">
    <property type="term" value="C:fungal-type vacuole lumen"/>
    <property type="evidence" value="ECO:0007669"/>
    <property type="project" value="TreeGrafter"/>
</dbReference>
<evidence type="ECO:0000256" key="2">
    <source>
        <dbReference type="ARBA" id="ARBA00022670"/>
    </source>
</evidence>
<dbReference type="PIRSF" id="PIRSF037217">
    <property type="entry name" value="Carboxypeptidase_S"/>
    <property type="match status" value="1"/>
</dbReference>
<dbReference type="GeneID" id="37003491"/>
<dbReference type="VEuPathDB" id="FungiDB:CXQ87_003491"/>
<feature type="binding site" evidence="7">
    <location>
        <position position="285"/>
    </location>
    <ligand>
        <name>Zn(2+)</name>
        <dbReference type="ChEBI" id="CHEBI:29105"/>
        <label>2</label>
    </ligand>
</feature>
<organism evidence="10 11">
    <name type="scientific">Candidozyma duobushaemuli</name>
    <dbReference type="NCBI Taxonomy" id="1231522"/>
    <lineage>
        <taxon>Eukaryota</taxon>
        <taxon>Fungi</taxon>
        <taxon>Dikarya</taxon>
        <taxon>Ascomycota</taxon>
        <taxon>Saccharomycotina</taxon>
        <taxon>Pichiomycetes</taxon>
        <taxon>Metschnikowiaceae</taxon>
        <taxon>Candidozyma</taxon>
    </lineage>
</organism>
<feature type="binding site" evidence="7">
    <location>
        <position position="258"/>
    </location>
    <ligand>
        <name>Zn(2+)</name>
        <dbReference type="ChEBI" id="CHEBI:29105"/>
        <label>1</label>
    </ligand>
</feature>
<feature type="binding site" evidence="7">
    <location>
        <position position="222"/>
    </location>
    <ligand>
        <name>Zn(2+)</name>
        <dbReference type="ChEBI" id="CHEBI:29105"/>
        <label>1</label>
    </ligand>
</feature>
<evidence type="ECO:0000256" key="7">
    <source>
        <dbReference type="PIRSR" id="PIRSR037217-2"/>
    </source>
</evidence>
<feature type="active site" evidence="6">
    <location>
        <position position="189"/>
    </location>
</feature>
<dbReference type="EMBL" id="PKFP01000003">
    <property type="protein sequence ID" value="PVH15645.1"/>
    <property type="molecule type" value="Genomic_DNA"/>
</dbReference>
<dbReference type="SUPFAM" id="SSF53187">
    <property type="entry name" value="Zn-dependent exopeptidases"/>
    <property type="match status" value="1"/>
</dbReference>
<evidence type="ECO:0000259" key="9">
    <source>
        <dbReference type="Pfam" id="PF07687"/>
    </source>
</evidence>
<keyword evidence="8" id="KW-0812">Transmembrane</keyword>
<dbReference type="InterPro" id="IPR047177">
    <property type="entry name" value="Pept_M20A"/>
</dbReference>
<keyword evidence="11" id="KW-1185">Reference proteome</keyword>
<dbReference type="RefSeq" id="XP_025336585.1">
    <property type="nucleotide sequence ID" value="XM_025481967.1"/>
</dbReference>
<dbReference type="Proteomes" id="UP000244406">
    <property type="component" value="Unassembled WGS sequence"/>
</dbReference>
<evidence type="ECO:0000313" key="11">
    <source>
        <dbReference type="Proteomes" id="UP000244406"/>
    </source>
</evidence>
<dbReference type="InterPro" id="IPR001261">
    <property type="entry name" value="ArgE/DapE_CS"/>
</dbReference>
<feature type="binding site" evidence="7">
    <location>
        <position position="222"/>
    </location>
    <ligand>
        <name>Zn(2+)</name>
        <dbReference type="ChEBI" id="CHEBI:29105"/>
        <label>2</label>
    </ligand>
</feature>
<keyword evidence="2" id="KW-0645">Protease</keyword>
<dbReference type="InterPro" id="IPR011650">
    <property type="entry name" value="Peptidase_M20_dimer"/>
</dbReference>
<gene>
    <name evidence="10" type="ORF">CXQ87_003491</name>
</gene>
<feature type="transmembrane region" description="Helical" evidence="8">
    <location>
        <begin position="24"/>
        <end position="44"/>
    </location>
</feature>
<dbReference type="Pfam" id="PF01546">
    <property type="entry name" value="Peptidase_M20"/>
    <property type="match status" value="1"/>
</dbReference>
<dbReference type="InterPro" id="IPR017141">
    <property type="entry name" value="Pept_M20_carboxypep"/>
</dbReference>
<dbReference type="Gene3D" id="3.30.70.360">
    <property type="match status" value="1"/>
</dbReference>
<evidence type="ECO:0000313" key="10">
    <source>
        <dbReference type="EMBL" id="PVH15645.1"/>
    </source>
</evidence>
<dbReference type="InterPro" id="IPR002933">
    <property type="entry name" value="Peptidase_M20"/>
</dbReference>
<dbReference type="PANTHER" id="PTHR45962">
    <property type="entry name" value="N-FATTY-ACYL-AMINO ACID SYNTHASE/HYDROLASE PM20D1"/>
    <property type="match status" value="1"/>
</dbReference>
<feature type="active site" description="Proton acceptor" evidence="6">
    <location>
        <position position="257"/>
    </location>
</feature>
<evidence type="ECO:0000256" key="5">
    <source>
        <dbReference type="ARBA" id="ARBA00022833"/>
    </source>
</evidence>
<dbReference type="GO" id="GO:0046872">
    <property type="term" value="F:metal ion binding"/>
    <property type="evidence" value="ECO:0007669"/>
    <property type="project" value="UniProtKB-KW"/>
</dbReference>
<comment type="caution">
    <text evidence="10">The sequence shown here is derived from an EMBL/GenBank/DDBJ whole genome shotgun (WGS) entry which is preliminary data.</text>
</comment>
<dbReference type="GO" id="GO:0004181">
    <property type="term" value="F:metallocarboxypeptidase activity"/>
    <property type="evidence" value="ECO:0007669"/>
    <property type="project" value="InterPro"/>
</dbReference>
<dbReference type="PROSITE" id="PS00758">
    <property type="entry name" value="ARGE_DAPE_CPG2_1"/>
    <property type="match status" value="1"/>
</dbReference>
<keyword evidence="8" id="KW-0472">Membrane</keyword>
<dbReference type="CDD" id="cd05674">
    <property type="entry name" value="M20_yscS"/>
    <property type="match status" value="1"/>
</dbReference>
<feature type="binding site" evidence="7">
    <location>
        <position position="562"/>
    </location>
    <ligand>
        <name>Zn(2+)</name>
        <dbReference type="ChEBI" id="CHEBI:29105"/>
        <label>1</label>
    </ligand>
</feature>
<feature type="domain" description="Peptidase M20 dimerisation" evidence="9">
    <location>
        <begin position="305"/>
        <end position="460"/>
    </location>
</feature>
<evidence type="ECO:0000256" key="8">
    <source>
        <dbReference type="SAM" id="Phobius"/>
    </source>
</evidence>
<dbReference type="SUPFAM" id="SSF55031">
    <property type="entry name" value="Bacterial exopeptidase dimerisation domain"/>
    <property type="match status" value="1"/>
</dbReference>
<keyword evidence="4" id="KW-0378">Hydrolase</keyword>
<evidence type="ECO:0000256" key="6">
    <source>
        <dbReference type="PIRSR" id="PIRSR037217-1"/>
    </source>
</evidence>
<accession>A0A2V1AD87</accession>
<comment type="similarity">
    <text evidence="1">Belongs to the peptidase M20A family.</text>
</comment>
<name>A0A2V1AD87_9ASCO</name>
<evidence type="ECO:0000256" key="4">
    <source>
        <dbReference type="ARBA" id="ARBA00022801"/>
    </source>
</evidence>
<proteinExistence type="inferred from homology"/>
<dbReference type="AlphaFoldDB" id="A0A2V1AD87"/>
<dbReference type="Gene3D" id="3.40.630.10">
    <property type="entry name" value="Zn peptidases"/>
    <property type="match status" value="1"/>
</dbReference>
<feature type="binding site" evidence="7">
    <location>
        <position position="187"/>
    </location>
    <ligand>
        <name>Zn(2+)</name>
        <dbReference type="ChEBI" id="CHEBI:29105"/>
        <label>2</label>
    </ligand>
</feature>
<evidence type="ECO:0000256" key="1">
    <source>
        <dbReference type="ARBA" id="ARBA00006247"/>
    </source>
</evidence>
<keyword evidence="3 7" id="KW-0479">Metal-binding</keyword>
<keyword evidence="8" id="KW-1133">Transmembrane helix</keyword>
<dbReference type="PANTHER" id="PTHR45962:SF1">
    <property type="entry name" value="N-FATTY-ACYL-AMINO ACID SYNTHASE_HYDROLASE PM20D1"/>
    <property type="match status" value="1"/>
</dbReference>
<sequence>MGSEKELPIYGNGNVAPKKRNCKAVWSLSLILVGLSCYVLSGILNTQGYLGDTFQRFSGDDGKNPDSLCPIVEKVKFSDFVYESDTVDRILHDAKFRNQSIEKLLGAVKYPTEMYDEMTRPEEADSVDELLKIEPSWKYFQDFQKYLKKTFPKVHEQLSLDKVNDFGLVYTWKGKDENKKPLLLTAHYDVVPVQKETLDQWTFPPFTGGYDGKFLYGRGVSDCKDLLIGLLETVELLLSEEKFSPERTIILAFGYDEEAGGSGAQKIFEHLVGKYGPDSMLQIIDEGSSGFQEMEGLNVILPATGEKGYVDSFIELYTPGGHSSVPPKHTSIGILAKLLSDIEDAEFESVITNANPVLNQLQCLAEHSPLIDNDLRKNILKAHFDTKANEALLKYLRDQVSQKFLVTTSQAIDIISGGVKSNALPEHASALVNHRIAVEESVKSTSEKVLGQIKSIAEKHELGLIFEGQTVYEPTEHGYFNYTLRQSLEPAPVTPTQDEIWNLFGGSLRHFYEDVVFAGESKEFVFAPSLMTGNTDTKWYWDLTRNIFRYAPGLPNPHSNIHSVDEKTNFDGHLSIIAFYYNYLQVVDQLAQ</sequence>
<reference evidence="10 11" key="1">
    <citation type="submission" date="2017-12" db="EMBL/GenBank/DDBJ databases">
        <title>Genome Sequence of the Amphotericin B-resistant Candida duobushaemulonii strain, B09383.</title>
        <authorList>
            <person name="Chow N.A."/>
            <person name="Gade L."/>
            <person name="Batra D."/>
            <person name="Rowe L.A."/>
            <person name="Loparev V.N."/>
            <person name="Litvintseva A.P."/>
        </authorList>
    </citation>
    <scope>NUCLEOTIDE SEQUENCE [LARGE SCALE GENOMIC DNA]</scope>
    <source>
        <strain evidence="10 11">B09383</strain>
    </source>
</reference>